<dbReference type="InterPro" id="IPR053149">
    <property type="entry name" value="TPK"/>
</dbReference>
<dbReference type="GO" id="GO:0009229">
    <property type="term" value="P:thiamine diphosphate biosynthetic process"/>
    <property type="evidence" value="ECO:0007669"/>
    <property type="project" value="InterPro"/>
</dbReference>
<dbReference type="PANTHER" id="PTHR41299">
    <property type="entry name" value="THIAMINE PYROPHOSPHOKINASE"/>
    <property type="match status" value="1"/>
</dbReference>
<dbReference type="EMBL" id="VLKU01000004">
    <property type="protein sequence ID" value="TWI35003.1"/>
    <property type="molecule type" value="Genomic_DNA"/>
</dbReference>
<dbReference type="GO" id="GO:0016301">
    <property type="term" value="F:kinase activity"/>
    <property type="evidence" value="ECO:0007669"/>
    <property type="project" value="UniProtKB-KW"/>
</dbReference>
<dbReference type="GO" id="GO:0006772">
    <property type="term" value="P:thiamine metabolic process"/>
    <property type="evidence" value="ECO:0007669"/>
    <property type="project" value="UniProtKB-UniRule"/>
</dbReference>
<evidence type="ECO:0000256" key="5">
    <source>
        <dbReference type="NCBIfam" id="TIGR01378"/>
    </source>
</evidence>
<sequence length="218" mass="22703">MSAALRSATPVTLVGGGPFAPRDLEDALALAPTLAAADAGADQALALGRMPQAVFGDFDSISRTARTAIPAERLHRIAEQDSTDIEKALTRIDAPLVLGVGFSGGRQDHVLAALNALARRIGPPCILLSDQDVITLAPAQLSLDLPPDTRLSLMPMGPATGRSTGLEWPIDGLDFAPDGRIGTSNRSTGPVELSIEGPMLLILPRPQLALLAQSLLRA</sequence>
<proteinExistence type="predicted"/>
<dbReference type="GO" id="GO:0030975">
    <property type="term" value="F:thiamine binding"/>
    <property type="evidence" value="ECO:0007669"/>
    <property type="project" value="InterPro"/>
</dbReference>
<dbReference type="GO" id="GO:0004788">
    <property type="term" value="F:thiamine diphosphokinase activity"/>
    <property type="evidence" value="ECO:0007669"/>
    <property type="project" value="UniProtKB-UniRule"/>
</dbReference>
<protein>
    <recommendedName>
        <fullName evidence="5">Thiamine diphosphokinase</fullName>
        <ecNumber evidence="5">2.7.6.2</ecNumber>
    </recommendedName>
</protein>
<evidence type="ECO:0000256" key="3">
    <source>
        <dbReference type="ARBA" id="ARBA00022777"/>
    </source>
</evidence>
<evidence type="ECO:0000313" key="8">
    <source>
        <dbReference type="Proteomes" id="UP000316225"/>
    </source>
</evidence>
<dbReference type="GO" id="GO:0005524">
    <property type="term" value="F:ATP binding"/>
    <property type="evidence" value="ECO:0007669"/>
    <property type="project" value="UniProtKB-KW"/>
</dbReference>
<accession>A0A562NSA5</accession>
<evidence type="ECO:0000256" key="4">
    <source>
        <dbReference type="ARBA" id="ARBA00022840"/>
    </source>
</evidence>
<gene>
    <name evidence="7" type="ORF">IQ24_01512</name>
</gene>
<organism evidence="7 8">
    <name type="scientific">Paracoccus sulfuroxidans</name>
    <dbReference type="NCBI Taxonomy" id="384678"/>
    <lineage>
        <taxon>Bacteria</taxon>
        <taxon>Pseudomonadati</taxon>
        <taxon>Pseudomonadota</taxon>
        <taxon>Alphaproteobacteria</taxon>
        <taxon>Rhodobacterales</taxon>
        <taxon>Paracoccaceae</taxon>
        <taxon>Paracoccus</taxon>
    </lineage>
</organism>
<reference evidence="7 8" key="1">
    <citation type="journal article" date="2015" name="Stand. Genomic Sci.">
        <title>Genomic Encyclopedia of Bacterial and Archaeal Type Strains, Phase III: the genomes of soil and plant-associated and newly described type strains.</title>
        <authorList>
            <person name="Whitman W.B."/>
            <person name="Woyke T."/>
            <person name="Klenk H.P."/>
            <person name="Zhou Y."/>
            <person name="Lilburn T.G."/>
            <person name="Beck B.J."/>
            <person name="De Vos P."/>
            <person name="Vandamme P."/>
            <person name="Eisen J.A."/>
            <person name="Garrity G."/>
            <person name="Hugenholtz P."/>
            <person name="Kyrpides N.C."/>
        </authorList>
    </citation>
    <scope>NUCLEOTIDE SEQUENCE [LARGE SCALE GENOMIC DNA]</scope>
    <source>
        <strain evidence="7 8">CGMCC 1.5364</strain>
    </source>
</reference>
<dbReference type="OrthoDB" id="7057856at2"/>
<dbReference type="Pfam" id="PF04263">
    <property type="entry name" value="TPK_catalytic"/>
    <property type="match status" value="1"/>
</dbReference>
<dbReference type="InterPro" id="IPR036759">
    <property type="entry name" value="TPK_catalytic_sf"/>
</dbReference>
<dbReference type="SMART" id="SM00983">
    <property type="entry name" value="TPK_B1_binding"/>
    <property type="match status" value="1"/>
</dbReference>
<feature type="domain" description="Thiamin pyrophosphokinase thiamin-binding" evidence="6">
    <location>
        <begin position="132"/>
        <end position="201"/>
    </location>
</feature>
<dbReference type="AlphaFoldDB" id="A0A562NSA5"/>
<evidence type="ECO:0000256" key="2">
    <source>
        <dbReference type="ARBA" id="ARBA00022741"/>
    </source>
</evidence>
<keyword evidence="2" id="KW-0547">Nucleotide-binding</keyword>
<dbReference type="Proteomes" id="UP000316225">
    <property type="component" value="Unassembled WGS sequence"/>
</dbReference>
<evidence type="ECO:0000256" key="1">
    <source>
        <dbReference type="ARBA" id="ARBA00022679"/>
    </source>
</evidence>
<name>A0A562NSA5_9RHOB</name>
<evidence type="ECO:0000259" key="6">
    <source>
        <dbReference type="SMART" id="SM00983"/>
    </source>
</evidence>
<keyword evidence="4" id="KW-0067">ATP-binding</keyword>
<dbReference type="InterPro" id="IPR007371">
    <property type="entry name" value="TPK_catalytic"/>
</dbReference>
<dbReference type="RefSeq" id="WP_145397213.1">
    <property type="nucleotide sequence ID" value="NZ_VLKU01000004.1"/>
</dbReference>
<dbReference type="InterPro" id="IPR006282">
    <property type="entry name" value="Thi_PPkinase"/>
</dbReference>
<dbReference type="InterPro" id="IPR007373">
    <property type="entry name" value="Thiamin_PyroPKinase_B1-bd"/>
</dbReference>
<dbReference type="Gene3D" id="3.40.50.10240">
    <property type="entry name" value="Thiamin pyrophosphokinase, catalytic domain"/>
    <property type="match status" value="1"/>
</dbReference>
<keyword evidence="8" id="KW-1185">Reference proteome</keyword>
<comment type="caution">
    <text evidence="7">The sequence shown here is derived from an EMBL/GenBank/DDBJ whole genome shotgun (WGS) entry which is preliminary data.</text>
</comment>
<keyword evidence="1" id="KW-0808">Transferase</keyword>
<keyword evidence="3 7" id="KW-0418">Kinase</keyword>
<dbReference type="PANTHER" id="PTHR41299:SF1">
    <property type="entry name" value="THIAMINE PYROPHOSPHOKINASE"/>
    <property type="match status" value="1"/>
</dbReference>
<dbReference type="SUPFAM" id="SSF63862">
    <property type="entry name" value="Thiamin pyrophosphokinase, substrate-binding domain"/>
    <property type="match status" value="1"/>
</dbReference>
<dbReference type="InterPro" id="IPR036371">
    <property type="entry name" value="TPK_B1-bd_sf"/>
</dbReference>
<evidence type="ECO:0000313" key="7">
    <source>
        <dbReference type="EMBL" id="TWI35003.1"/>
    </source>
</evidence>
<dbReference type="NCBIfam" id="TIGR01378">
    <property type="entry name" value="thi_PPkinase"/>
    <property type="match status" value="1"/>
</dbReference>
<dbReference type="SUPFAM" id="SSF63999">
    <property type="entry name" value="Thiamin pyrophosphokinase, catalytic domain"/>
    <property type="match status" value="1"/>
</dbReference>
<dbReference type="EC" id="2.7.6.2" evidence="5"/>
<dbReference type="CDD" id="cd07995">
    <property type="entry name" value="TPK"/>
    <property type="match status" value="1"/>
</dbReference>